<dbReference type="Pfam" id="PF00149">
    <property type="entry name" value="Metallophos"/>
    <property type="match status" value="1"/>
</dbReference>
<gene>
    <name evidence="2" type="ORF">A176_000814</name>
</gene>
<dbReference type="AlphaFoldDB" id="A0A0H4X7R3"/>
<dbReference type="EMBL" id="CP012109">
    <property type="protein sequence ID" value="AKQ63902.1"/>
    <property type="molecule type" value="Genomic_DNA"/>
</dbReference>
<dbReference type="InterPro" id="IPR004843">
    <property type="entry name" value="Calcineurin-like_PHP"/>
</dbReference>
<dbReference type="eggNOG" id="COG1407">
    <property type="taxonomic scope" value="Bacteria"/>
</dbReference>
<keyword evidence="3" id="KW-1185">Reference proteome</keyword>
<accession>A0A0H4X7R3</accession>
<dbReference type="PATRIC" id="fig|1297742.4.peg.829"/>
<sequence length="217" mass="23817">MDSRRCQVRVADTALELLPERALYWPDTGTLAVADLHWGKTESFQQHGIPLPTGVLEDDLARLSAALTATGARRLLLLGDLIHSREGITPALVERLARWRETHAHVACVLVRGNHDRHLKTLPESWRLDVRETHADEGPFRFAHHPEPAAGRYVWAGHLHPMVRLGGRGDSLRLPCFHVGPGVGVLPAFSAFTGGANVTRRAGDRIFAIASPAVVEV</sequence>
<dbReference type="Proteomes" id="UP000009026">
    <property type="component" value="Chromosome"/>
</dbReference>
<dbReference type="OrthoDB" id="9795838at2"/>
<dbReference type="PANTHER" id="PTHR39323">
    <property type="entry name" value="BLR1149 PROTEIN"/>
    <property type="match status" value="1"/>
</dbReference>
<name>A0A0H4X7R3_9BACT</name>
<dbReference type="InterPro" id="IPR029052">
    <property type="entry name" value="Metallo-depent_PP-like"/>
</dbReference>
<evidence type="ECO:0000259" key="1">
    <source>
        <dbReference type="Pfam" id="PF00149"/>
    </source>
</evidence>
<reference evidence="2 3" key="1">
    <citation type="journal article" date="2016" name="PLoS ONE">
        <title>Complete Genome Sequence and Comparative Genomics of a Novel Myxobacterium Myxococcus hansupus.</title>
        <authorList>
            <person name="Sharma G."/>
            <person name="Narwani T."/>
            <person name="Subramanian S."/>
        </authorList>
    </citation>
    <scope>NUCLEOTIDE SEQUENCE [LARGE SCALE GENOMIC DNA]</scope>
    <source>
        <strain evidence="3">mixupus</strain>
    </source>
</reference>
<dbReference type="Gene3D" id="3.60.21.10">
    <property type="match status" value="1"/>
</dbReference>
<evidence type="ECO:0000313" key="3">
    <source>
        <dbReference type="Proteomes" id="UP000009026"/>
    </source>
</evidence>
<proteinExistence type="predicted"/>
<evidence type="ECO:0000313" key="2">
    <source>
        <dbReference type="EMBL" id="AKQ63902.1"/>
    </source>
</evidence>
<dbReference type="KEGG" id="mym:A176_000814"/>
<dbReference type="RefSeq" id="WP_002635912.1">
    <property type="nucleotide sequence ID" value="NZ_CP012109.1"/>
</dbReference>
<organism evidence="2 3">
    <name type="scientific">Pseudomyxococcus hansupus</name>
    <dbReference type="NCBI Taxonomy" id="1297742"/>
    <lineage>
        <taxon>Bacteria</taxon>
        <taxon>Pseudomonadati</taxon>
        <taxon>Myxococcota</taxon>
        <taxon>Myxococcia</taxon>
        <taxon>Myxococcales</taxon>
        <taxon>Cystobacterineae</taxon>
        <taxon>Myxococcaceae</taxon>
        <taxon>Pseudomyxococcus</taxon>
    </lineage>
</organism>
<dbReference type="PANTHER" id="PTHR39323:SF1">
    <property type="entry name" value="BLR1149 PROTEIN"/>
    <property type="match status" value="1"/>
</dbReference>
<protein>
    <submittedName>
        <fullName evidence="2">ICC-like protein phosphoesterase</fullName>
    </submittedName>
</protein>
<dbReference type="InterPro" id="IPR024173">
    <property type="entry name" value="Pesterase_MJ0037-like"/>
</dbReference>
<dbReference type="SUPFAM" id="SSF56300">
    <property type="entry name" value="Metallo-dependent phosphatases"/>
    <property type="match status" value="1"/>
</dbReference>
<dbReference type="GO" id="GO:0016787">
    <property type="term" value="F:hydrolase activity"/>
    <property type="evidence" value="ECO:0007669"/>
    <property type="project" value="InterPro"/>
</dbReference>
<dbReference type="NCBIfam" id="TIGR04123">
    <property type="entry name" value="P_estr_lig_assc"/>
    <property type="match status" value="1"/>
</dbReference>
<dbReference type="PIRSF" id="PIRSF000887">
    <property type="entry name" value="Pesterase_MJ0037"/>
    <property type="match status" value="1"/>
</dbReference>
<dbReference type="STRING" id="1297742.A176_000814"/>
<feature type="domain" description="Calcineurin-like phosphoesterase" evidence="1">
    <location>
        <begin position="31"/>
        <end position="128"/>
    </location>
</feature>
<dbReference type="InterPro" id="IPR026336">
    <property type="entry name" value="PdeM-like"/>
</dbReference>